<evidence type="ECO:0000256" key="2">
    <source>
        <dbReference type="ARBA" id="ARBA00022801"/>
    </source>
</evidence>
<protein>
    <submittedName>
        <fullName evidence="5">Phosphoglycolate phosphatase</fullName>
    </submittedName>
</protein>
<dbReference type="Gene3D" id="3.40.50.1000">
    <property type="entry name" value="HAD superfamily/HAD-like"/>
    <property type="match status" value="1"/>
</dbReference>
<comment type="caution">
    <text evidence="5">The sequence shown here is derived from an EMBL/GenBank/DDBJ whole genome shotgun (WGS) entry which is preliminary data.</text>
</comment>
<evidence type="ECO:0000256" key="4">
    <source>
        <dbReference type="ARBA" id="ARBA00023277"/>
    </source>
</evidence>
<dbReference type="EMBL" id="BSSV01000006">
    <property type="protein sequence ID" value="GLX86530.1"/>
    <property type="molecule type" value="Genomic_DNA"/>
</dbReference>
<keyword evidence="3" id="KW-0460">Magnesium</keyword>
<dbReference type="PANTHER" id="PTHR43434:SF23">
    <property type="entry name" value="PHOSPHOGLYCOLATE PHOSPHATASE"/>
    <property type="match status" value="1"/>
</dbReference>
<dbReference type="RefSeq" id="WP_284299645.1">
    <property type="nucleotide sequence ID" value="NZ_BSSV01000006.1"/>
</dbReference>
<dbReference type="Gene3D" id="1.10.150.240">
    <property type="entry name" value="Putative phosphatase, domain 2"/>
    <property type="match status" value="1"/>
</dbReference>
<evidence type="ECO:0000313" key="5">
    <source>
        <dbReference type="EMBL" id="GLX86530.1"/>
    </source>
</evidence>
<dbReference type="InterPro" id="IPR023214">
    <property type="entry name" value="HAD_sf"/>
</dbReference>
<dbReference type="NCBIfam" id="TIGR01549">
    <property type="entry name" value="HAD-SF-IA-v1"/>
    <property type="match status" value="1"/>
</dbReference>
<evidence type="ECO:0000256" key="1">
    <source>
        <dbReference type="ARBA" id="ARBA00022723"/>
    </source>
</evidence>
<dbReference type="Proteomes" id="UP001157134">
    <property type="component" value="Unassembled WGS sequence"/>
</dbReference>
<reference evidence="5 6" key="1">
    <citation type="submission" date="2023-03" db="EMBL/GenBank/DDBJ databases">
        <title>Thalassotalea loyana LMG 22536T draft genome sequence.</title>
        <authorList>
            <person name="Sawabe T."/>
        </authorList>
    </citation>
    <scope>NUCLEOTIDE SEQUENCE [LARGE SCALE GENOMIC DNA]</scope>
    <source>
        <strain evidence="5 6">LMG 22536</strain>
    </source>
</reference>
<gene>
    <name evidence="5" type="primary">gph-1</name>
    <name evidence="5" type="ORF">tloyanaT_27830</name>
</gene>
<dbReference type="NCBIfam" id="TIGR01509">
    <property type="entry name" value="HAD-SF-IA-v3"/>
    <property type="match status" value="1"/>
</dbReference>
<organism evidence="5 6">
    <name type="scientific">Thalassotalea loyana</name>
    <dbReference type="NCBI Taxonomy" id="280483"/>
    <lineage>
        <taxon>Bacteria</taxon>
        <taxon>Pseudomonadati</taxon>
        <taxon>Pseudomonadota</taxon>
        <taxon>Gammaproteobacteria</taxon>
        <taxon>Alteromonadales</taxon>
        <taxon>Colwelliaceae</taxon>
        <taxon>Thalassotalea</taxon>
    </lineage>
</organism>
<dbReference type="SUPFAM" id="SSF56784">
    <property type="entry name" value="HAD-like"/>
    <property type="match status" value="1"/>
</dbReference>
<keyword evidence="6" id="KW-1185">Reference proteome</keyword>
<keyword evidence="4" id="KW-0119">Carbohydrate metabolism</keyword>
<dbReference type="InterPro" id="IPR023198">
    <property type="entry name" value="PGP-like_dom2"/>
</dbReference>
<dbReference type="PANTHER" id="PTHR43434">
    <property type="entry name" value="PHOSPHOGLYCOLATE PHOSPHATASE"/>
    <property type="match status" value="1"/>
</dbReference>
<keyword evidence="2" id="KW-0378">Hydrolase</keyword>
<dbReference type="InterPro" id="IPR006439">
    <property type="entry name" value="HAD-SF_hydro_IA"/>
</dbReference>
<sequence length="233" mass="25810">MSQINHPIEAVLFDLDGTILDTADDLGAALNHIMIKYNLPIVAAEKYRPIASDGALGLLRLGFGEKLGDYDYEELRAEFLAYYEHNIAEHTAVYEGLNKTLQTLENANIPWGIITNKPIGLTNTLLPFFSSLNNSAITLGGDSLEKRKPDPLPMFVACQELNVKSEHCIYVGDAPRDIEAGNAANMTTIVAGWGYIKDLKDCDSWQANLLAETTQELHQIIFGTDRTNNKQKQ</sequence>
<dbReference type="SFLD" id="SFLDS00003">
    <property type="entry name" value="Haloacid_Dehalogenase"/>
    <property type="match status" value="1"/>
</dbReference>
<evidence type="ECO:0000313" key="6">
    <source>
        <dbReference type="Proteomes" id="UP001157134"/>
    </source>
</evidence>
<keyword evidence="1" id="KW-0479">Metal-binding</keyword>
<evidence type="ECO:0000256" key="3">
    <source>
        <dbReference type="ARBA" id="ARBA00022842"/>
    </source>
</evidence>
<dbReference type="InterPro" id="IPR036412">
    <property type="entry name" value="HAD-like_sf"/>
</dbReference>
<dbReference type="InterPro" id="IPR050155">
    <property type="entry name" value="HAD-like_hydrolase_sf"/>
</dbReference>
<dbReference type="Pfam" id="PF13419">
    <property type="entry name" value="HAD_2"/>
    <property type="match status" value="1"/>
</dbReference>
<name>A0ABQ6HI69_9GAMM</name>
<dbReference type="InterPro" id="IPR041492">
    <property type="entry name" value="HAD_2"/>
</dbReference>
<proteinExistence type="predicted"/>
<accession>A0ABQ6HI69</accession>
<dbReference type="SFLD" id="SFLDG01129">
    <property type="entry name" value="C1.5:_HAD__Beta-PGM__Phosphata"/>
    <property type="match status" value="1"/>
</dbReference>